<keyword evidence="7 10" id="KW-0472">Membrane</keyword>
<dbReference type="PANTHER" id="PTHR30069">
    <property type="entry name" value="TONB-DEPENDENT OUTER MEMBRANE RECEPTOR"/>
    <property type="match status" value="1"/>
</dbReference>
<dbReference type="InterPro" id="IPR012910">
    <property type="entry name" value="Plug_dom"/>
</dbReference>
<dbReference type="InterPro" id="IPR039426">
    <property type="entry name" value="TonB-dep_rcpt-like"/>
</dbReference>
<dbReference type="InterPro" id="IPR008969">
    <property type="entry name" value="CarboxyPept-like_regulatory"/>
</dbReference>
<evidence type="ECO:0000256" key="7">
    <source>
        <dbReference type="ARBA" id="ARBA00023136"/>
    </source>
</evidence>
<dbReference type="Gene3D" id="2.40.170.20">
    <property type="entry name" value="TonB-dependent receptor, beta-barrel domain"/>
    <property type="match status" value="1"/>
</dbReference>
<gene>
    <name evidence="13" type="ORF">E6K81_07500</name>
</gene>
<evidence type="ECO:0000256" key="2">
    <source>
        <dbReference type="ARBA" id="ARBA00022448"/>
    </source>
</evidence>
<sequence length="745" mass="80365">MTTPNAARRAVTAGVLLALGMTVAGLGVRPAQAAALKGVVVDRGGKPVEYATVAAPALRRGAATDEQGAFALDLPAGPVVLEVSQMGYEHARLAVDVAEGMAPLTVVLRDEPVPLGEVTVATSAFGKTGASEGAVVRRMDIVSTPGGAADIFQSLRALPGLNAPNDGAALYVRGGDPRETLIRLDSGEIGHPYHWEGASGGLFSAIDTYMIESAFFSSGGFSTKYGGALSGVLDIQTDDPKNLKTVSLGANLAGEMVSSTWALVPDKLAFVGSVARSAPGLLFKLYGAPRDYESTPTSTNGMGKLLYRYSSTGRISGLFLGSGDQVSVWSQALNTDAVYAQHSAVRLAALQFRDVLAGRVALRGQVSSQWYARHWSFGPTGAALTERNREANLDAVWPLGHRQELSFGVNARHLDTESAGHYAADSTDLLPGAPTRLQSSRPVVEYPGFYLEDKLRLWGPVYATLGSRLDWASTPGVWTSDPRGALAWKVDGRQTVRLAAGRYHELADPRFLDPVYGNPRLAPLTADHAIAGYEWKDDDVNLRLEAYHKAYRGLITNDAATFYANAGRGYAQGVDVFLQGSRRDLTGWVSYGYMDSKRQELDDPHLVRSRYGTGHAVTLVARYQVNGSWQLGAKYNYSAGRPVTPVVGRSYDPVRGIWHPVYGEHDSDRLPDYHRLDVRVTRLFSLPALGALRASSVCVLYIEGMNVLGLRNAQDYVYNSDYSERRTVDSVFSRRLLVAGCSLTW</sequence>
<keyword evidence="3" id="KW-1134">Transmembrane beta strand</keyword>
<dbReference type="SUPFAM" id="SSF56935">
    <property type="entry name" value="Porins"/>
    <property type="match status" value="1"/>
</dbReference>
<keyword evidence="8 13" id="KW-0675">Receptor</keyword>
<keyword evidence="4" id="KW-0812">Transmembrane</keyword>
<dbReference type="Proteomes" id="UP000319771">
    <property type="component" value="Unassembled WGS sequence"/>
</dbReference>
<organism evidence="13 14">
    <name type="scientific">Eiseniibacteriota bacterium</name>
    <dbReference type="NCBI Taxonomy" id="2212470"/>
    <lineage>
        <taxon>Bacteria</taxon>
        <taxon>Candidatus Eiseniibacteriota</taxon>
    </lineage>
</organism>
<evidence type="ECO:0000313" key="14">
    <source>
        <dbReference type="Proteomes" id="UP000319771"/>
    </source>
</evidence>
<evidence type="ECO:0000313" key="13">
    <source>
        <dbReference type="EMBL" id="TMQ72426.1"/>
    </source>
</evidence>
<dbReference type="GO" id="GO:0044718">
    <property type="term" value="P:siderophore transmembrane transport"/>
    <property type="evidence" value="ECO:0007669"/>
    <property type="project" value="TreeGrafter"/>
</dbReference>
<dbReference type="Gene3D" id="2.60.40.1120">
    <property type="entry name" value="Carboxypeptidase-like, regulatory domain"/>
    <property type="match status" value="1"/>
</dbReference>
<name>A0A538U961_UNCEI</name>
<dbReference type="Pfam" id="PF00593">
    <property type="entry name" value="TonB_dep_Rec_b-barrel"/>
    <property type="match status" value="1"/>
</dbReference>
<reference evidence="13 14" key="1">
    <citation type="journal article" date="2019" name="Nat. Microbiol.">
        <title>Mediterranean grassland soil C-N compound turnover is dependent on rainfall and depth, and is mediated by genomically divergent microorganisms.</title>
        <authorList>
            <person name="Diamond S."/>
            <person name="Andeer P.F."/>
            <person name="Li Z."/>
            <person name="Crits-Christoph A."/>
            <person name="Burstein D."/>
            <person name="Anantharaman K."/>
            <person name="Lane K.R."/>
            <person name="Thomas B.C."/>
            <person name="Pan C."/>
            <person name="Northen T.R."/>
            <person name="Banfield J.F."/>
        </authorList>
    </citation>
    <scope>NUCLEOTIDE SEQUENCE [LARGE SCALE GENOMIC DNA]</scope>
    <source>
        <strain evidence="13">WS_11</strain>
    </source>
</reference>
<comment type="caution">
    <text evidence="13">The sequence shown here is derived from an EMBL/GenBank/DDBJ whole genome shotgun (WGS) entry which is preliminary data.</text>
</comment>
<dbReference type="PANTHER" id="PTHR30069:SF29">
    <property type="entry name" value="HEMOGLOBIN AND HEMOGLOBIN-HAPTOGLOBIN-BINDING PROTEIN 1-RELATED"/>
    <property type="match status" value="1"/>
</dbReference>
<evidence type="ECO:0000256" key="10">
    <source>
        <dbReference type="RuleBase" id="RU003357"/>
    </source>
</evidence>
<dbReference type="GO" id="GO:0009279">
    <property type="term" value="C:cell outer membrane"/>
    <property type="evidence" value="ECO:0007669"/>
    <property type="project" value="UniProtKB-SubCell"/>
</dbReference>
<dbReference type="InterPro" id="IPR000531">
    <property type="entry name" value="Beta-barrel_TonB"/>
</dbReference>
<dbReference type="AlphaFoldDB" id="A0A538U961"/>
<dbReference type="EMBL" id="VBPB01000108">
    <property type="protein sequence ID" value="TMQ72426.1"/>
    <property type="molecule type" value="Genomic_DNA"/>
</dbReference>
<evidence type="ECO:0000259" key="12">
    <source>
        <dbReference type="Pfam" id="PF07715"/>
    </source>
</evidence>
<feature type="domain" description="TonB-dependent receptor-like beta-barrel" evidence="11">
    <location>
        <begin position="324"/>
        <end position="680"/>
    </location>
</feature>
<feature type="domain" description="TonB-dependent receptor plug" evidence="12">
    <location>
        <begin position="135"/>
        <end position="232"/>
    </location>
</feature>
<dbReference type="InterPro" id="IPR036942">
    <property type="entry name" value="Beta-barrel_TonB_sf"/>
</dbReference>
<evidence type="ECO:0000256" key="5">
    <source>
        <dbReference type="ARBA" id="ARBA00022729"/>
    </source>
</evidence>
<keyword evidence="5" id="KW-0732">Signal</keyword>
<evidence type="ECO:0000256" key="9">
    <source>
        <dbReference type="ARBA" id="ARBA00023237"/>
    </source>
</evidence>
<comment type="subcellular location">
    <subcellularLocation>
        <location evidence="1">Cell outer membrane</location>
        <topology evidence="1">Multi-pass membrane protein</topology>
    </subcellularLocation>
</comment>
<evidence type="ECO:0000259" key="11">
    <source>
        <dbReference type="Pfam" id="PF00593"/>
    </source>
</evidence>
<keyword evidence="2" id="KW-0813">Transport</keyword>
<dbReference type="InterPro" id="IPR037066">
    <property type="entry name" value="Plug_dom_sf"/>
</dbReference>
<evidence type="ECO:0000256" key="4">
    <source>
        <dbReference type="ARBA" id="ARBA00022692"/>
    </source>
</evidence>
<accession>A0A538U961</accession>
<dbReference type="Pfam" id="PF13715">
    <property type="entry name" value="CarbopepD_reg_2"/>
    <property type="match status" value="1"/>
</dbReference>
<keyword evidence="6 10" id="KW-0798">TonB box</keyword>
<keyword evidence="9" id="KW-0998">Cell outer membrane</keyword>
<proteinExistence type="inferred from homology"/>
<evidence type="ECO:0000256" key="6">
    <source>
        <dbReference type="ARBA" id="ARBA00023077"/>
    </source>
</evidence>
<comment type="similarity">
    <text evidence="10">Belongs to the TonB-dependent receptor family.</text>
</comment>
<protein>
    <submittedName>
        <fullName evidence="13">TonB-dependent receptor</fullName>
    </submittedName>
</protein>
<evidence type="ECO:0000256" key="8">
    <source>
        <dbReference type="ARBA" id="ARBA00023170"/>
    </source>
</evidence>
<dbReference type="Pfam" id="PF07715">
    <property type="entry name" value="Plug"/>
    <property type="match status" value="1"/>
</dbReference>
<evidence type="ECO:0000256" key="3">
    <source>
        <dbReference type="ARBA" id="ARBA00022452"/>
    </source>
</evidence>
<dbReference type="Gene3D" id="2.170.130.10">
    <property type="entry name" value="TonB-dependent receptor, plug domain"/>
    <property type="match status" value="1"/>
</dbReference>
<evidence type="ECO:0000256" key="1">
    <source>
        <dbReference type="ARBA" id="ARBA00004571"/>
    </source>
</evidence>
<dbReference type="SUPFAM" id="SSF49464">
    <property type="entry name" value="Carboxypeptidase regulatory domain-like"/>
    <property type="match status" value="1"/>
</dbReference>
<dbReference type="GO" id="GO:0015344">
    <property type="term" value="F:siderophore uptake transmembrane transporter activity"/>
    <property type="evidence" value="ECO:0007669"/>
    <property type="project" value="TreeGrafter"/>
</dbReference>